<dbReference type="InterPro" id="IPR036817">
    <property type="entry name" value="Transthyretin/HIU_hydrolase_sf"/>
</dbReference>
<reference evidence="4" key="2">
    <citation type="journal article" date="2016" name="Sci. Rep.">
        <title>Dictyocaulus viviparus genome, variome and transcriptome elucidate lungworm biology and support future intervention.</title>
        <authorList>
            <person name="McNulty S.N."/>
            <person name="Strube C."/>
            <person name="Rosa B.A."/>
            <person name="Martin J.C."/>
            <person name="Tyagi R."/>
            <person name="Choi Y.J."/>
            <person name="Wang Q."/>
            <person name="Hallsworth Pepin K."/>
            <person name="Zhang X."/>
            <person name="Ozersky P."/>
            <person name="Wilson R.K."/>
            <person name="Sternberg P.W."/>
            <person name="Gasser R.B."/>
            <person name="Mitreva M."/>
        </authorList>
    </citation>
    <scope>NUCLEOTIDE SEQUENCE [LARGE SCALE GENOMIC DNA]</scope>
    <source>
        <strain evidence="4">HannoverDv2000</strain>
    </source>
</reference>
<sequence>MYGLSKCQDSSLVLLFMVTSAVTSPQPPKASISTHVLDIAMGKPAEGVVVFAYVEDSNQWKLIECQDSSLVLLFMVTSAVTSPQPPKASISTHVLDIAMGKPAEGVVVFAYVEDSNQWKLIGNRSTGCDGRSPWVSPNVPLMTSNYKLKFMTGDYYNRMGMLTFFPNIERSQDIGWLSMRSIQKWNIVALMRLIFYCEEVDLLMCSSQDIRIVATFCISWTNDDVTDGRDVTILAHHLTVIPYESNQ</sequence>
<evidence type="ECO:0000259" key="2">
    <source>
        <dbReference type="Pfam" id="PF00576"/>
    </source>
</evidence>
<evidence type="ECO:0000313" key="3">
    <source>
        <dbReference type="EMBL" id="KJH45185.1"/>
    </source>
</evidence>
<dbReference type="Gene3D" id="2.60.40.180">
    <property type="entry name" value="Transthyretin/hydroxyisourate hydrolase domain"/>
    <property type="match status" value="2"/>
</dbReference>
<dbReference type="Pfam" id="PF00576">
    <property type="entry name" value="Transthyretin"/>
    <property type="match status" value="1"/>
</dbReference>
<evidence type="ECO:0000313" key="4">
    <source>
        <dbReference type="Proteomes" id="UP000053766"/>
    </source>
</evidence>
<feature type="chain" id="PRO_5002335997" evidence="1">
    <location>
        <begin position="24"/>
        <end position="247"/>
    </location>
</feature>
<dbReference type="AlphaFoldDB" id="A0A0D8XL00"/>
<keyword evidence="1" id="KW-0732">Signal</keyword>
<name>A0A0D8XL00_DICVI</name>
<dbReference type="GO" id="GO:0006144">
    <property type="term" value="P:purine nucleobase metabolic process"/>
    <property type="evidence" value="ECO:0007669"/>
    <property type="project" value="TreeGrafter"/>
</dbReference>
<evidence type="ECO:0000256" key="1">
    <source>
        <dbReference type="SAM" id="SignalP"/>
    </source>
</evidence>
<dbReference type="OrthoDB" id="10265230at2759"/>
<feature type="signal peptide" evidence="1">
    <location>
        <begin position="1"/>
        <end position="23"/>
    </location>
</feature>
<accession>A0A0D8XL00</accession>
<dbReference type="PANTHER" id="PTHR10395">
    <property type="entry name" value="URICASE AND TRANSTHYRETIN-RELATED"/>
    <property type="match status" value="1"/>
</dbReference>
<feature type="domain" description="Transthyretin/hydroxyisourate hydrolase" evidence="2">
    <location>
        <begin position="90"/>
        <end position="169"/>
    </location>
</feature>
<dbReference type="SUPFAM" id="SSF49472">
    <property type="entry name" value="Transthyretin (synonym: prealbumin)"/>
    <property type="match status" value="2"/>
</dbReference>
<dbReference type="STRING" id="29172.A0A0D8XL00"/>
<keyword evidence="4" id="KW-1185">Reference proteome</keyword>
<protein>
    <submittedName>
        <fullName evidence="3">Transthyretin</fullName>
    </submittedName>
</protein>
<reference evidence="3 4" key="1">
    <citation type="submission" date="2013-11" db="EMBL/GenBank/DDBJ databases">
        <title>Draft genome of the bovine lungworm Dictyocaulus viviparus.</title>
        <authorList>
            <person name="Mitreva M."/>
        </authorList>
    </citation>
    <scope>NUCLEOTIDE SEQUENCE [LARGE SCALE GENOMIC DNA]</scope>
    <source>
        <strain evidence="3 4">HannoverDv2000</strain>
    </source>
</reference>
<dbReference type="InterPro" id="IPR023416">
    <property type="entry name" value="Transthyretin/HIU_hydrolase_d"/>
</dbReference>
<proteinExistence type="predicted"/>
<dbReference type="PROSITE" id="PS00768">
    <property type="entry name" value="TRANSTHYRETIN_1"/>
    <property type="match status" value="2"/>
</dbReference>
<organism evidence="3 4">
    <name type="scientific">Dictyocaulus viviparus</name>
    <name type="common">Bovine lungworm</name>
    <dbReference type="NCBI Taxonomy" id="29172"/>
    <lineage>
        <taxon>Eukaryota</taxon>
        <taxon>Metazoa</taxon>
        <taxon>Ecdysozoa</taxon>
        <taxon>Nematoda</taxon>
        <taxon>Chromadorea</taxon>
        <taxon>Rhabditida</taxon>
        <taxon>Rhabditina</taxon>
        <taxon>Rhabditomorpha</taxon>
        <taxon>Strongyloidea</taxon>
        <taxon>Metastrongylidae</taxon>
        <taxon>Dictyocaulus</taxon>
    </lineage>
</organism>
<dbReference type="InterPro" id="IPR023418">
    <property type="entry name" value="Thyroxine_BS"/>
</dbReference>
<gene>
    <name evidence="3" type="ORF">DICVIV_08765</name>
</gene>
<dbReference type="PANTHER" id="PTHR10395:SF7">
    <property type="entry name" value="5-HYDROXYISOURATE HYDROLASE"/>
    <property type="match status" value="1"/>
</dbReference>
<dbReference type="Proteomes" id="UP000053766">
    <property type="component" value="Unassembled WGS sequence"/>
</dbReference>
<dbReference type="EMBL" id="KN716421">
    <property type="protein sequence ID" value="KJH45185.1"/>
    <property type="molecule type" value="Genomic_DNA"/>
</dbReference>